<dbReference type="InterPro" id="IPR036388">
    <property type="entry name" value="WH-like_DNA-bd_sf"/>
</dbReference>
<gene>
    <name evidence="3" type="ORF">FD25_GL000128</name>
</gene>
<dbReference type="SUPFAM" id="SSF46785">
    <property type="entry name" value="Winged helix' DNA-binding domain"/>
    <property type="match status" value="1"/>
</dbReference>
<sequence>MTAPTITITNLIWSFDRTTQHVNLLLLKRDQAPFKTHWALPETTMRTDESADAAALRLVREKIGLALDRLHTEQLTTFTQPQRTPGPRGVALAYMTFLPEMPPLTPGNGASAAKWFQFSATTTAYQLQNGPATFTTPATDQATYYAARAPKTVAPATQLAFDHDWMIAVASHRIRNKLDYQPNILLTLGPTFTLREARTVFATFLRRPLSALDNSNFKKNHRQLFTAVGTTTAKRAGRPATLYRLNYLPLTNA</sequence>
<dbReference type="Gene3D" id="3.90.79.10">
    <property type="entry name" value="Nucleoside Triphosphate Pyrophosphohydrolase"/>
    <property type="match status" value="1"/>
</dbReference>
<keyword evidence="3" id="KW-0378">Hydrolase</keyword>
<accession>A0A0R1LS54</accession>
<dbReference type="PANTHER" id="PTHR43736:SF4">
    <property type="entry name" value="SLR1690 PROTEIN"/>
    <property type="match status" value="1"/>
</dbReference>
<dbReference type="InterPro" id="IPR036390">
    <property type="entry name" value="WH_DNA-bd_sf"/>
</dbReference>
<dbReference type="EMBL" id="AZDV01000006">
    <property type="protein sequence ID" value="KRK95713.1"/>
    <property type="molecule type" value="Genomic_DNA"/>
</dbReference>
<dbReference type="AlphaFoldDB" id="A0A0R1LS54"/>
<name>A0A0R1LS54_9LACO</name>
<evidence type="ECO:0000259" key="1">
    <source>
        <dbReference type="Pfam" id="PF00293"/>
    </source>
</evidence>
<evidence type="ECO:0000259" key="2">
    <source>
        <dbReference type="Pfam" id="PF21906"/>
    </source>
</evidence>
<dbReference type="Gene3D" id="1.10.10.10">
    <property type="entry name" value="Winged helix-like DNA-binding domain superfamily/Winged helix DNA-binding domain"/>
    <property type="match status" value="1"/>
</dbReference>
<dbReference type="SUPFAM" id="SSF55811">
    <property type="entry name" value="Nudix"/>
    <property type="match status" value="1"/>
</dbReference>
<comment type="caution">
    <text evidence="3">The sequence shown here is derived from an EMBL/GenBank/DDBJ whole genome shotgun (WGS) entry which is preliminary data.</text>
</comment>
<dbReference type="Proteomes" id="UP000051955">
    <property type="component" value="Unassembled WGS sequence"/>
</dbReference>
<protein>
    <submittedName>
        <fullName evidence="3">MutT nudix family hydrolase</fullName>
    </submittedName>
</protein>
<evidence type="ECO:0000313" key="4">
    <source>
        <dbReference type="Proteomes" id="UP000051955"/>
    </source>
</evidence>
<dbReference type="OrthoDB" id="9786141at2"/>
<proteinExistence type="predicted"/>
<dbReference type="GO" id="GO:0016787">
    <property type="term" value="F:hydrolase activity"/>
    <property type="evidence" value="ECO:0007669"/>
    <property type="project" value="UniProtKB-KW"/>
</dbReference>
<feature type="domain" description="NrtR DNA-binding winged helix" evidence="2">
    <location>
        <begin position="188"/>
        <end position="245"/>
    </location>
</feature>
<dbReference type="STRING" id="1423715.FD25_GL000128"/>
<evidence type="ECO:0000313" key="3">
    <source>
        <dbReference type="EMBL" id="KRK95713.1"/>
    </source>
</evidence>
<dbReference type="InterPro" id="IPR015797">
    <property type="entry name" value="NUDIX_hydrolase-like_dom_sf"/>
</dbReference>
<dbReference type="PATRIC" id="fig|1423715.3.peg.131"/>
<dbReference type="RefSeq" id="WP_057802086.1">
    <property type="nucleotide sequence ID" value="NZ_AZDV01000006.1"/>
</dbReference>
<dbReference type="InterPro" id="IPR054105">
    <property type="entry name" value="WHD_NrtR"/>
</dbReference>
<dbReference type="PANTHER" id="PTHR43736">
    <property type="entry name" value="ADP-RIBOSE PYROPHOSPHATASE"/>
    <property type="match status" value="1"/>
</dbReference>
<feature type="domain" description="Nudix hydrolase" evidence="1">
    <location>
        <begin position="16"/>
        <end position="123"/>
    </location>
</feature>
<dbReference type="Pfam" id="PF00293">
    <property type="entry name" value="NUDIX"/>
    <property type="match status" value="1"/>
</dbReference>
<dbReference type="CDD" id="cd18873">
    <property type="entry name" value="NUDIX_NadM_like"/>
    <property type="match status" value="1"/>
</dbReference>
<reference evidence="3 4" key="1">
    <citation type="journal article" date="2015" name="Genome Announc.">
        <title>Expanding the biotechnology potential of lactobacilli through comparative genomics of 213 strains and associated genera.</title>
        <authorList>
            <person name="Sun Z."/>
            <person name="Harris H.M."/>
            <person name="McCann A."/>
            <person name="Guo C."/>
            <person name="Argimon S."/>
            <person name="Zhang W."/>
            <person name="Yang X."/>
            <person name="Jeffery I.B."/>
            <person name="Cooney J.C."/>
            <person name="Kagawa T.F."/>
            <person name="Liu W."/>
            <person name="Song Y."/>
            <person name="Salvetti E."/>
            <person name="Wrobel A."/>
            <person name="Rasinkangas P."/>
            <person name="Parkhill J."/>
            <person name="Rea M.C."/>
            <person name="O'Sullivan O."/>
            <person name="Ritari J."/>
            <person name="Douillard F.P."/>
            <person name="Paul Ross R."/>
            <person name="Yang R."/>
            <person name="Briner A.E."/>
            <person name="Felis G.E."/>
            <person name="de Vos W.M."/>
            <person name="Barrangou R."/>
            <person name="Klaenhammer T.R."/>
            <person name="Caufield P.W."/>
            <person name="Cui Y."/>
            <person name="Zhang H."/>
            <person name="O'Toole P.W."/>
        </authorList>
    </citation>
    <scope>NUCLEOTIDE SEQUENCE [LARGE SCALE GENOMIC DNA]</scope>
    <source>
        <strain evidence="3 4">DSM 19394</strain>
    </source>
</reference>
<keyword evidence="4" id="KW-1185">Reference proteome</keyword>
<dbReference type="Pfam" id="PF21906">
    <property type="entry name" value="WHD_NrtR"/>
    <property type="match status" value="1"/>
</dbReference>
<dbReference type="InterPro" id="IPR000086">
    <property type="entry name" value="NUDIX_hydrolase_dom"/>
</dbReference>
<organism evidence="3 4">
    <name type="scientific">Levilactobacillus acidifarinae DSM 19394 = JCM 15949</name>
    <dbReference type="NCBI Taxonomy" id="1423715"/>
    <lineage>
        <taxon>Bacteria</taxon>
        <taxon>Bacillati</taxon>
        <taxon>Bacillota</taxon>
        <taxon>Bacilli</taxon>
        <taxon>Lactobacillales</taxon>
        <taxon>Lactobacillaceae</taxon>
        <taxon>Levilactobacillus</taxon>
    </lineage>
</organism>